<protein>
    <submittedName>
        <fullName evidence="1">Uncharacterized protein</fullName>
    </submittedName>
</protein>
<keyword evidence="2" id="KW-1185">Reference proteome</keyword>
<reference evidence="1 2" key="1">
    <citation type="journal article" date="2024" name="Plant Biotechnol. J.">
        <title>Genome and CRISPR/Cas9 system of a widespread forest tree (Populus alba) in the world.</title>
        <authorList>
            <person name="Liu Y.J."/>
            <person name="Jiang P.F."/>
            <person name="Han X.M."/>
            <person name="Li X.Y."/>
            <person name="Wang H.M."/>
            <person name="Wang Y.J."/>
            <person name="Wang X.X."/>
            <person name="Zeng Q.Y."/>
        </authorList>
    </citation>
    <scope>NUCLEOTIDE SEQUENCE [LARGE SCALE GENOMIC DNA]</scope>
    <source>
        <strain evidence="2">cv. PAL-ZL1</strain>
    </source>
</reference>
<gene>
    <name evidence="1" type="ORF">D5086_023229</name>
</gene>
<sequence length="184" mass="20857">MRALGRIPWSCSFLSGIFRLGFSFLHLQIFFLFLGASRSGKNDKFRMKGRGAAAYVLSPEQQLKEKRPGLFRISSQRGSKLTKLNNTFLFNLRASARQNPLPNDWTLPAFCWEVIGDTNNLPIILDALRSFDDSLTFLLQLQNFGLPPSYLIRYPIPTEGQAPVPGHLSRCREEVVSKSRPLRA</sequence>
<evidence type="ECO:0000313" key="1">
    <source>
        <dbReference type="EMBL" id="KAL3575128.1"/>
    </source>
</evidence>
<accession>A0ACC4B965</accession>
<organism evidence="1 2">
    <name type="scientific">Populus alba</name>
    <name type="common">White poplar</name>
    <dbReference type="NCBI Taxonomy" id="43335"/>
    <lineage>
        <taxon>Eukaryota</taxon>
        <taxon>Viridiplantae</taxon>
        <taxon>Streptophyta</taxon>
        <taxon>Embryophyta</taxon>
        <taxon>Tracheophyta</taxon>
        <taxon>Spermatophyta</taxon>
        <taxon>Magnoliopsida</taxon>
        <taxon>eudicotyledons</taxon>
        <taxon>Gunneridae</taxon>
        <taxon>Pentapetalae</taxon>
        <taxon>rosids</taxon>
        <taxon>fabids</taxon>
        <taxon>Malpighiales</taxon>
        <taxon>Salicaceae</taxon>
        <taxon>Saliceae</taxon>
        <taxon>Populus</taxon>
    </lineage>
</organism>
<proteinExistence type="predicted"/>
<dbReference type="Proteomes" id="UP000309997">
    <property type="component" value="Unassembled WGS sequence"/>
</dbReference>
<name>A0ACC4B965_POPAL</name>
<dbReference type="EMBL" id="RCHU02000012">
    <property type="protein sequence ID" value="KAL3575128.1"/>
    <property type="molecule type" value="Genomic_DNA"/>
</dbReference>
<comment type="caution">
    <text evidence="1">The sequence shown here is derived from an EMBL/GenBank/DDBJ whole genome shotgun (WGS) entry which is preliminary data.</text>
</comment>
<evidence type="ECO:0000313" key="2">
    <source>
        <dbReference type="Proteomes" id="UP000309997"/>
    </source>
</evidence>